<dbReference type="AlphaFoldDB" id="A0A8H7E0B2"/>
<dbReference type="PANTHER" id="PTHR33112">
    <property type="entry name" value="DOMAIN PROTEIN, PUTATIVE-RELATED"/>
    <property type="match status" value="1"/>
</dbReference>
<gene>
    <name evidence="2" type="ORF">GJ744_001968</name>
</gene>
<reference evidence="2" key="1">
    <citation type="submission" date="2020-02" db="EMBL/GenBank/DDBJ databases">
        <authorList>
            <person name="Palmer J.M."/>
        </authorList>
    </citation>
    <scope>NUCLEOTIDE SEQUENCE</scope>
    <source>
        <strain evidence="2">EPUS1.4</strain>
        <tissue evidence="2">Thallus</tissue>
    </source>
</reference>
<protein>
    <recommendedName>
        <fullName evidence="1">Heterokaryon incompatibility domain-containing protein</fullName>
    </recommendedName>
</protein>
<dbReference type="Proteomes" id="UP000606974">
    <property type="component" value="Unassembled WGS sequence"/>
</dbReference>
<feature type="domain" description="Heterokaryon incompatibility" evidence="1">
    <location>
        <begin position="51"/>
        <end position="197"/>
    </location>
</feature>
<dbReference type="InterPro" id="IPR010730">
    <property type="entry name" value="HET"/>
</dbReference>
<dbReference type="EMBL" id="JAACFV010000130">
    <property type="protein sequence ID" value="KAF7504687.1"/>
    <property type="molecule type" value="Genomic_DNA"/>
</dbReference>
<sequence length="585" mass="67147">MISWARLETKIIECHEEHAQCRHKVQRVLPQEFRVIDITRRRIVETIDVPFVALSYVWGIDTRSPLLIATRATISAMKEDGGLPTLEMPRTIEDAMTISTQLGERYLWVDRLCIIQDDPKDKKNQIEAMSDVYTSARLVLIAAYGNNMDFGIPGISCPRPVVQHHVDISSIRVTNVIREPEDDPLALWHTRGWTYQEAVLARRRLFFTNVRAYFECGQSTCYEDAYNRETAPHKFTSYKILMKEDSSLFEAFARHLENYSSRSFSYQLDVYNAITGITKALYERNGVFINGLPKVDFDRALRWFGYPGNTSLCRLENEEISCPTWSWSAIMNHSDQVRYQGTALYGTLALWYKKDTSSFAGGQLEAVNLHSDTEVDDGWSVYMAIACEEGLVGSISTCWSPKIDSFSTICERFNMRWPDYPTFCKEAIQSAQSPQWCQKTNSLIPAMRQGDLFTTAQSGLLRLRDSFPYTGLSIIDSAGDFVGELCGEVTRLRNEVTSPHHDQNALYEFIALSLSGLDFDVCSSIEEIETKNYFDVDSKPLDALPIVYLLMVGWRGKYAYRKELGWVYMKDWIKVDREWKVVMLE</sequence>
<name>A0A8H7E0B2_9EURO</name>
<proteinExistence type="predicted"/>
<evidence type="ECO:0000313" key="2">
    <source>
        <dbReference type="EMBL" id="KAF7504687.1"/>
    </source>
</evidence>
<dbReference type="OrthoDB" id="405906at2759"/>
<dbReference type="PANTHER" id="PTHR33112:SF12">
    <property type="entry name" value="HETEROKARYON INCOMPATIBILITY DOMAIN-CONTAINING PROTEIN"/>
    <property type="match status" value="1"/>
</dbReference>
<comment type="caution">
    <text evidence="2">The sequence shown here is derived from an EMBL/GenBank/DDBJ whole genome shotgun (WGS) entry which is preliminary data.</text>
</comment>
<accession>A0A8H7E0B2</accession>
<evidence type="ECO:0000313" key="3">
    <source>
        <dbReference type="Proteomes" id="UP000606974"/>
    </source>
</evidence>
<dbReference type="Pfam" id="PF06985">
    <property type="entry name" value="HET"/>
    <property type="match status" value="1"/>
</dbReference>
<keyword evidence="3" id="KW-1185">Reference proteome</keyword>
<organism evidence="2 3">
    <name type="scientific">Endocarpon pusillum</name>
    <dbReference type="NCBI Taxonomy" id="364733"/>
    <lineage>
        <taxon>Eukaryota</taxon>
        <taxon>Fungi</taxon>
        <taxon>Dikarya</taxon>
        <taxon>Ascomycota</taxon>
        <taxon>Pezizomycotina</taxon>
        <taxon>Eurotiomycetes</taxon>
        <taxon>Chaetothyriomycetidae</taxon>
        <taxon>Verrucariales</taxon>
        <taxon>Verrucariaceae</taxon>
        <taxon>Endocarpon</taxon>
    </lineage>
</organism>
<evidence type="ECO:0000259" key="1">
    <source>
        <dbReference type="Pfam" id="PF06985"/>
    </source>
</evidence>